<proteinExistence type="predicted"/>
<organism evidence="1 2">
    <name type="scientific">Scleroderma citrinum Foug A</name>
    <dbReference type="NCBI Taxonomy" id="1036808"/>
    <lineage>
        <taxon>Eukaryota</taxon>
        <taxon>Fungi</taxon>
        <taxon>Dikarya</taxon>
        <taxon>Basidiomycota</taxon>
        <taxon>Agaricomycotina</taxon>
        <taxon>Agaricomycetes</taxon>
        <taxon>Agaricomycetidae</taxon>
        <taxon>Boletales</taxon>
        <taxon>Sclerodermatineae</taxon>
        <taxon>Sclerodermataceae</taxon>
        <taxon>Scleroderma</taxon>
    </lineage>
</organism>
<dbReference type="InParanoid" id="A0A0C3DXL4"/>
<dbReference type="HOGENOM" id="CLU_126337_2_1_1"/>
<accession>A0A0C3DXL4</accession>
<sequence>PCGMWVEGDQPSIADHLHLFHGFKGGETTTRCLWKDCPKPNMKGTSIARHVVTHVGFRIKCDTCKHEFARGDACNRAHTRSHCTGMG</sequence>
<dbReference type="Proteomes" id="UP000053989">
    <property type="component" value="Unassembled WGS sequence"/>
</dbReference>
<evidence type="ECO:0000313" key="1">
    <source>
        <dbReference type="EMBL" id="KIM60914.1"/>
    </source>
</evidence>
<dbReference type="EMBL" id="KN822057">
    <property type="protein sequence ID" value="KIM60914.1"/>
    <property type="molecule type" value="Genomic_DNA"/>
</dbReference>
<evidence type="ECO:0000313" key="2">
    <source>
        <dbReference type="Proteomes" id="UP000053989"/>
    </source>
</evidence>
<reference evidence="1 2" key="1">
    <citation type="submission" date="2014-04" db="EMBL/GenBank/DDBJ databases">
        <authorList>
            <consortium name="DOE Joint Genome Institute"/>
            <person name="Kuo A."/>
            <person name="Kohler A."/>
            <person name="Nagy L.G."/>
            <person name="Floudas D."/>
            <person name="Copeland A."/>
            <person name="Barry K.W."/>
            <person name="Cichocki N."/>
            <person name="Veneault-Fourrey C."/>
            <person name="LaButti K."/>
            <person name="Lindquist E.A."/>
            <person name="Lipzen A."/>
            <person name="Lundell T."/>
            <person name="Morin E."/>
            <person name="Murat C."/>
            <person name="Sun H."/>
            <person name="Tunlid A."/>
            <person name="Henrissat B."/>
            <person name="Grigoriev I.V."/>
            <person name="Hibbett D.S."/>
            <person name="Martin F."/>
            <person name="Nordberg H.P."/>
            <person name="Cantor M.N."/>
            <person name="Hua S.X."/>
        </authorList>
    </citation>
    <scope>NUCLEOTIDE SEQUENCE [LARGE SCALE GENOMIC DNA]</scope>
    <source>
        <strain evidence="1 2">Foug A</strain>
    </source>
</reference>
<feature type="non-terminal residue" evidence="1">
    <location>
        <position position="87"/>
    </location>
</feature>
<reference evidence="2" key="2">
    <citation type="submission" date="2015-01" db="EMBL/GenBank/DDBJ databases">
        <title>Evolutionary Origins and Diversification of the Mycorrhizal Mutualists.</title>
        <authorList>
            <consortium name="DOE Joint Genome Institute"/>
            <consortium name="Mycorrhizal Genomics Consortium"/>
            <person name="Kohler A."/>
            <person name="Kuo A."/>
            <person name="Nagy L.G."/>
            <person name="Floudas D."/>
            <person name="Copeland A."/>
            <person name="Barry K.W."/>
            <person name="Cichocki N."/>
            <person name="Veneault-Fourrey C."/>
            <person name="LaButti K."/>
            <person name="Lindquist E.A."/>
            <person name="Lipzen A."/>
            <person name="Lundell T."/>
            <person name="Morin E."/>
            <person name="Murat C."/>
            <person name="Riley R."/>
            <person name="Ohm R."/>
            <person name="Sun H."/>
            <person name="Tunlid A."/>
            <person name="Henrissat B."/>
            <person name="Grigoriev I.V."/>
            <person name="Hibbett D.S."/>
            <person name="Martin F."/>
        </authorList>
    </citation>
    <scope>NUCLEOTIDE SEQUENCE [LARGE SCALE GENOMIC DNA]</scope>
    <source>
        <strain evidence="2">Foug A</strain>
    </source>
</reference>
<feature type="non-terminal residue" evidence="1">
    <location>
        <position position="1"/>
    </location>
</feature>
<evidence type="ECO:0008006" key="3">
    <source>
        <dbReference type="Google" id="ProtNLM"/>
    </source>
</evidence>
<dbReference type="OrthoDB" id="2661746at2759"/>
<keyword evidence="2" id="KW-1185">Reference proteome</keyword>
<dbReference type="AlphaFoldDB" id="A0A0C3DXL4"/>
<gene>
    <name evidence="1" type="ORF">SCLCIDRAFT_51006</name>
</gene>
<protein>
    <recommendedName>
        <fullName evidence="3">C2H2-type domain-containing protein</fullName>
    </recommendedName>
</protein>
<name>A0A0C3DXL4_9AGAM</name>